<evidence type="ECO:0000259" key="5">
    <source>
        <dbReference type="Pfam" id="PF01526"/>
    </source>
</evidence>
<reference evidence="7" key="1">
    <citation type="submission" date="2022-02" db="EMBL/GenBank/DDBJ databases">
        <title>Vibrio sp. nov, a new bacterium isolated from seawater.</title>
        <authorList>
            <person name="Yuan Y."/>
        </authorList>
    </citation>
    <scope>NUCLEOTIDE SEQUENCE</scope>
    <source>
        <strain evidence="7">ZSDZ65</strain>
    </source>
</reference>
<gene>
    <name evidence="7" type="ORF">MD535_24745</name>
</gene>
<feature type="domain" description="Tn3 transposase DDE" evidence="5">
    <location>
        <begin position="587"/>
        <end position="976"/>
    </location>
</feature>
<name>A0A9X3CTB0_9VIBR</name>
<dbReference type="GO" id="GO:0004803">
    <property type="term" value="F:transposase activity"/>
    <property type="evidence" value="ECO:0007669"/>
    <property type="project" value="InterPro"/>
</dbReference>
<feature type="domain" description="DUF4158" evidence="6">
    <location>
        <begin position="5"/>
        <end position="173"/>
    </location>
</feature>
<keyword evidence="4" id="KW-0233">DNA recombination</keyword>
<comment type="similarity">
    <text evidence="1">Belongs to the transposase 7 family.</text>
</comment>
<dbReference type="RefSeq" id="WP_265677920.1">
    <property type="nucleotide sequence ID" value="NZ_JAKRRY010000071.1"/>
</dbReference>
<comment type="caution">
    <text evidence="7">The sequence shown here is derived from an EMBL/GenBank/DDBJ whole genome shotgun (WGS) entry which is preliminary data.</text>
</comment>
<keyword evidence="2" id="KW-0815">Transposition</keyword>
<dbReference type="NCBIfam" id="NF033527">
    <property type="entry name" value="transpos_Tn3"/>
    <property type="match status" value="1"/>
</dbReference>
<accession>A0A9X3CTB0</accession>
<evidence type="ECO:0000256" key="2">
    <source>
        <dbReference type="ARBA" id="ARBA00022578"/>
    </source>
</evidence>
<evidence type="ECO:0000313" key="8">
    <source>
        <dbReference type="Proteomes" id="UP001155587"/>
    </source>
</evidence>
<proteinExistence type="inferred from homology"/>
<dbReference type="InterPro" id="IPR002513">
    <property type="entry name" value="Tn3_Tnp_DDE_dom"/>
</dbReference>
<dbReference type="GO" id="GO:0003677">
    <property type="term" value="F:DNA binding"/>
    <property type="evidence" value="ECO:0007669"/>
    <property type="project" value="UniProtKB-KW"/>
</dbReference>
<dbReference type="AlphaFoldDB" id="A0A9X3CTB0"/>
<dbReference type="InterPro" id="IPR047653">
    <property type="entry name" value="Tn3-like_transpos"/>
</dbReference>
<organism evidence="7 8">
    <name type="scientific">Vibrio qingdaonensis</name>
    <dbReference type="NCBI Taxonomy" id="2829491"/>
    <lineage>
        <taxon>Bacteria</taxon>
        <taxon>Pseudomonadati</taxon>
        <taxon>Pseudomonadota</taxon>
        <taxon>Gammaproteobacteria</taxon>
        <taxon>Vibrionales</taxon>
        <taxon>Vibrionaceae</taxon>
        <taxon>Vibrio</taxon>
    </lineage>
</organism>
<dbReference type="Pfam" id="PF01526">
    <property type="entry name" value="DDE_Tnp_Tn3"/>
    <property type="match status" value="1"/>
</dbReference>
<evidence type="ECO:0000256" key="1">
    <source>
        <dbReference type="ARBA" id="ARBA00009402"/>
    </source>
</evidence>
<dbReference type="EMBL" id="JAKRRY010000071">
    <property type="protein sequence ID" value="MCW8349199.1"/>
    <property type="molecule type" value="Genomic_DNA"/>
</dbReference>
<sequence>MPVDFLTEEQKQNYGCYAAEPNDVQLARYFHLDERDLAFIQQRRGKHNRLGIALQLTTVRFLGTFVTDLEPIYPSVKQFVAKQIGIRHPQVLMHYAQRSTTHREHTFLIKEHYGYRDFGSFPWSFRLKRQLFARAWLSNERPGLMFDFATAWLLQNKVLLPGATTLARLISEVRERAQKRLWKKLAALPNQWQNTQLLALLEVPEGQRLSQLELLRKGPTTISGPSVLSALSQYSTLRSLEVSELNFTGLPLIQLRNLARYAGMVSVKYISRMPEERKLAVLTAFVKAQEIIALDDAIDVLDLLITDITREAKKIGQKKRLRTLKDLDRAALLLARACSVLLDGNTGDTELRTSIFKRVSEANLLESVEKINELARPQSNHFYDEMVEQYGRVKRFLPTVLEELHFSAVAAGESTLESIHYLAELKKTKRRFLDDAPEHIVKTSWKRLVYDGDGRIQRAGYSLCFLERLQDSLRRRDVWVTKSDRWGNPREKLLHGEAWQAQRVPVCRALGHPTNGHEAMQQLARQLDDTWREVADRFDENTEVSICTDGKHPSLTISNLDKLEESLSLKTLNRRVKQLIPPVDLTELLLEVDAWTGFTQEFTHVRESEARAQGLHISVCAVLMAEACNIGLEPLIKSNVPALTRHRLSWVKQNYFRAETLTNANTRLVNFHIKQPLTNAWGDGNVASADGMRLISSAKTVNAGPNRKFFGAGRGITWYNFISDKYSGFHGIVVTGTLRDSLYVLEGILEQQTGLNPIEIMTDTAGASDIIFGLFWLLGFQFSPRLADAGEAVFWRVDKSADYGPLDDLARSCTDLSKAEEQWDEMMRTAGSLKLGTIRASELVRSLLKSSRPSGLAQGIMDVGRVNKTLYLLNYIDDEDYRRRILTQLNRGEGRHAVARAVCYGQRGEIKKRYREGQEDQLGALGIVTNAIVLWNTLYMQEALDWMRSNNEEIIEDDISRLSPLIYKHINMLGHYTFTLPEDLEKGELRPLNLNNSDKY</sequence>
<protein>
    <submittedName>
        <fullName evidence="7">Tn3 family transposase</fullName>
    </submittedName>
</protein>
<dbReference type="Pfam" id="PF13700">
    <property type="entry name" value="DUF4158"/>
    <property type="match status" value="1"/>
</dbReference>
<evidence type="ECO:0000259" key="6">
    <source>
        <dbReference type="Pfam" id="PF13700"/>
    </source>
</evidence>
<evidence type="ECO:0000256" key="3">
    <source>
        <dbReference type="ARBA" id="ARBA00023125"/>
    </source>
</evidence>
<dbReference type="Proteomes" id="UP001155587">
    <property type="component" value="Unassembled WGS sequence"/>
</dbReference>
<keyword evidence="8" id="KW-1185">Reference proteome</keyword>
<keyword evidence="3" id="KW-0238">DNA-binding</keyword>
<dbReference type="GO" id="GO:0006313">
    <property type="term" value="P:DNA transposition"/>
    <property type="evidence" value="ECO:0007669"/>
    <property type="project" value="InterPro"/>
</dbReference>
<evidence type="ECO:0000313" key="7">
    <source>
        <dbReference type="EMBL" id="MCW8349199.1"/>
    </source>
</evidence>
<dbReference type="InterPro" id="IPR025296">
    <property type="entry name" value="DUF4158"/>
</dbReference>
<evidence type="ECO:0000256" key="4">
    <source>
        <dbReference type="ARBA" id="ARBA00023172"/>
    </source>
</evidence>